<keyword evidence="2" id="KW-0812">Transmembrane</keyword>
<comment type="caution">
    <text evidence="4">The sequence shown here is derived from an EMBL/GenBank/DDBJ whole genome shotgun (WGS) entry which is preliminary data.</text>
</comment>
<dbReference type="GO" id="GO:0015036">
    <property type="term" value="F:disulfide oxidoreductase activity"/>
    <property type="evidence" value="ECO:0007669"/>
    <property type="project" value="UniProtKB-ARBA"/>
</dbReference>
<dbReference type="PANTHER" id="PTHR42852:SF17">
    <property type="entry name" value="THIOREDOXIN-LIKE PROTEIN HI_1115"/>
    <property type="match status" value="1"/>
</dbReference>
<dbReference type="CDD" id="cd03011">
    <property type="entry name" value="TlpA_like_ScsD_MtbDsbE"/>
    <property type="match status" value="1"/>
</dbReference>
<evidence type="ECO:0000256" key="2">
    <source>
        <dbReference type="SAM" id="Phobius"/>
    </source>
</evidence>
<dbReference type="PROSITE" id="PS51352">
    <property type="entry name" value="THIOREDOXIN_2"/>
    <property type="match status" value="1"/>
</dbReference>
<dbReference type="GO" id="GO:0016209">
    <property type="term" value="F:antioxidant activity"/>
    <property type="evidence" value="ECO:0007669"/>
    <property type="project" value="InterPro"/>
</dbReference>
<feature type="domain" description="Thioredoxin" evidence="3">
    <location>
        <begin position="42"/>
        <end position="174"/>
    </location>
</feature>
<sequence length="174" mass="19446">MTETGDQPKKPSKLLKWAKELLGIIVIVTVVSFVMNIYYSSSMPEGQAPNIEAFTIDGKRIDVNEMSKDGPVIVYFWATWCGACKLVSPSIDYFDKHYPVVSVALSSGSNERIQQYMTAKEHQFEVINDHNGQFSREWGIQVTPTIVIINDGEIKSITTGVTTPIGIWLRALFA</sequence>
<dbReference type="Pfam" id="PF00578">
    <property type="entry name" value="AhpC-TSA"/>
    <property type="match status" value="1"/>
</dbReference>
<dbReference type="PROSITE" id="PS00194">
    <property type="entry name" value="THIOREDOXIN_1"/>
    <property type="match status" value="1"/>
</dbReference>
<accession>A0A9X3HP09</accession>
<proteinExistence type="predicted"/>
<keyword evidence="2" id="KW-0472">Membrane</keyword>
<evidence type="ECO:0000259" key="3">
    <source>
        <dbReference type="PROSITE" id="PS51352"/>
    </source>
</evidence>
<name>A0A9X3HP09_9VIBR</name>
<gene>
    <name evidence="4" type="ORF">MD483_00985</name>
</gene>
<dbReference type="AlphaFoldDB" id="A0A9X3HP09"/>
<dbReference type="InterPro" id="IPR017937">
    <property type="entry name" value="Thioredoxin_CS"/>
</dbReference>
<dbReference type="InterPro" id="IPR036249">
    <property type="entry name" value="Thioredoxin-like_sf"/>
</dbReference>
<evidence type="ECO:0000313" key="5">
    <source>
        <dbReference type="Proteomes" id="UP001155586"/>
    </source>
</evidence>
<keyword evidence="5" id="KW-1185">Reference proteome</keyword>
<organism evidence="4 5">
    <name type="scientific">Vibrio paucivorans</name>
    <dbReference type="NCBI Taxonomy" id="2829489"/>
    <lineage>
        <taxon>Bacteria</taxon>
        <taxon>Pseudomonadati</taxon>
        <taxon>Pseudomonadota</taxon>
        <taxon>Gammaproteobacteria</taxon>
        <taxon>Vibrionales</taxon>
        <taxon>Vibrionaceae</taxon>
        <taxon>Vibrio</taxon>
    </lineage>
</organism>
<dbReference type="SUPFAM" id="SSF52833">
    <property type="entry name" value="Thioredoxin-like"/>
    <property type="match status" value="1"/>
</dbReference>
<keyword evidence="2" id="KW-1133">Transmembrane helix</keyword>
<dbReference type="Proteomes" id="UP001155586">
    <property type="component" value="Unassembled WGS sequence"/>
</dbReference>
<protein>
    <submittedName>
        <fullName evidence="4">Protein disulfide oxidoreductase</fullName>
    </submittedName>
</protein>
<dbReference type="InterPro" id="IPR013766">
    <property type="entry name" value="Thioredoxin_domain"/>
</dbReference>
<dbReference type="InterPro" id="IPR000866">
    <property type="entry name" value="AhpC/TSA"/>
</dbReference>
<reference evidence="4" key="1">
    <citation type="submission" date="2022-02" db="EMBL/GenBank/DDBJ databases">
        <title>Vibrio sp. nov., a new bacterium isolated from Bohai sea, China.</title>
        <authorList>
            <person name="Yuan Y."/>
        </authorList>
    </citation>
    <scope>NUCLEOTIDE SEQUENCE</scope>
    <source>
        <strain evidence="4">DBSS07</strain>
    </source>
</reference>
<dbReference type="PANTHER" id="PTHR42852">
    <property type="entry name" value="THIOL:DISULFIDE INTERCHANGE PROTEIN DSBE"/>
    <property type="match status" value="1"/>
</dbReference>
<evidence type="ECO:0000313" key="4">
    <source>
        <dbReference type="EMBL" id="MCW8332409.1"/>
    </source>
</evidence>
<dbReference type="RefSeq" id="WP_265686184.1">
    <property type="nucleotide sequence ID" value="NZ_JAKRRX010000003.1"/>
</dbReference>
<dbReference type="InterPro" id="IPR050553">
    <property type="entry name" value="Thioredoxin_ResA/DsbE_sf"/>
</dbReference>
<keyword evidence="1" id="KW-0676">Redox-active center</keyword>
<dbReference type="EMBL" id="JAKRRX010000003">
    <property type="protein sequence ID" value="MCW8332409.1"/>
    <property type="molecule type" value="Genomic_DNA"/>
</dbReference>
<evidence type="ECO:0000256" key="1">
    <source>
        <dbReference type="ARBA" id="ARBA00023284"/>
    </source>
</evidence>
<dbReference type="Gene3D" id="3.40.30.10">
    <property type="entry name" value="Glutaredoxin"/>
    <property type="match status" value="1"/>
</dbReference>
<feature type="transmembrane region" description="Helical" evidence="2">
    <location>
        <begin position="21"/>
        <end position="39"/>
    </location>
</feature>